<dbReference type="InterPro" id="IPR017871">
    <property type="entry name" value="ABC_transporter-like_CS"/>
</dbReference>
<dbReference type="RefSeq" id="WP_252816378.1">
    <property type="nucleotide sequence ID" value="NZ_JAMXQS010000002.1"/>
</dbReference>
<dbReference type="PROSITE" id="PS50893">
    <property type="entry name" value="ABC_TRANSPORTER_2"/>
    <property type="match status" value="2"/>
</dbReference>
<dbReference type="GO" id="GO:0005524">
    <property type="term" value="F:ATP binding"/>
    <property type="evidence" value="ECO:0007669"/>
    <property type="project" value="UniProtKB-KW"/>
</dbReference>
<name>A0ABT1C2I1_9HYPH</name>
<dbReference type="SMART" id="SM00382">
    <property type="entry name" value="AAA"/>
    <property type="match status" value="2"/>
</dbReference>
<dbReference type="InterPro" id="IPR003593">
    <property type="entry name" value="AAA+_ATPase"/>
</dbReference>
<evidence type="ECO:0000256" key="8">
    <source>
        <dbReference type="ARBA" id="ARBA00022967"/>
    </source>
</evidence>
<dbReference type="InterPro" id="IPR050107">
    <property type="entry name" value="ABC_carbohydrate_import_ATPase"/>
</dbReference>
<dbReference type="Pfam" id="PF00005">
    <property type="entry name" value="ABC_tran"/>
    <property type="match status" value="2"/>
</dbReference>
<comment type="subcellular location">
    <subcellularLocation>
        <location evidence="10">Cell inner membrane</location>
        <topology evidence="10">Peripheral membrane protein</topology>
    </subcellularLocation>
</comment>
<dbReference type="PANTHER" id="PTHR43790:SF7">
    <property type="entry name" value="GALACTOSE_METHYL GALACTOSIDE IMPORT ATP-BINDING PROTEIN MGLA"/>
    <property type="match status" value="1"/>
</dbReference>
<evidence type="ECO:0000256" key="9">
    <source>
        <dbReference type="ARBA" id="ARBA00023136"/>
    </source>
</evidence>
<comment type="function">
    <text evidence="10">Part of an ABC transporter complex involved in carbohydrate import. Could be involved in ribose, galactose and/or methyl galactoside import. Responsible for energy coupling to the transport system.</text>
</comment>
<evidence type="ECO:0000256" key="1">
    <source>
        <dbReference type="ARBA" id="ARBA00005417"/>
    </source>
</evidence>
<feature type="domain" description="ABC transporter" evidence="11">
    <location>
        <begin position="23"/>
        <end position="259"/>
    </location>
</feature>
<comment type="similarity">
    <text evidence="1 10">Belongs to the ABC transporter superfamily.</text>
</comment>
<dbReference type="PROSITE" id="PS00211">
    <property type="entry name" value="ABC_TRANSPORTER_1"/>
    <property type="match status" value="1"/>
</dbReference>
<keyword evidence="10" id="KW-0997">Cell inner membrane</keyword>
<dbReference type="CDD" id="cd03215">
    <property type="entry name" value="ABC_Carb_Monos_II"/>
    <property type="match status" value="1"/>
</dbReference>
<keyword evidence="2 10" id="KW-0813">Transport</keyword>
<evidence type="ECO:0000313" key="13">
    <source>
        <dbReference type="Proteomes" id="UP001205906"/>
    </source>
</evidence>
<comment type="caution">
    <text evidence="12">The sequence shown here is derived from an EMBL/GenBank/DDBJ whole genome shotgun (WGS) entry which is preliminary data.</text>
</comment>
<evidence type="ECO:0000256" key="3">
    <source>
        <dbReference type="ARBA" id="ARBA00022475"/>
    </source>
</evidence>
<evidence type="ECO:0000256" key="4">
    <source>
        <dbReference type="ARBA" id="ARBA00022597"/>
    </source>
</evidence>
<evidence type="ECO:0000256" key="7">
    <source>
        <dbReference type="ARBA" id="ARBA00022840"/>
    </source>
</evidence>
<keyword evidence="5" id="KW-0677">Repeat</keyword>
<dbReference type="PANTHER" id="PTHR43790">
    <property type="entry name" value="CARBOHYDRATE TRANSPORT ATP-BINDING PROTEIN MG119-RELATED"/>
    <property type="match status" value="1"/>
</dbReference>
<evidence type="ECO:0000313" key="12">
    <source>
        <dbReference type="EMBL" id="MCO6049037.1"/>
    </source>
</evidence>
<dbReference type="EC" id="7.5.2.11" evidence="10"/>
<keyword evidence="13" id="KW-1185">Reference proteome</keyword>
<keyword evidence="3" id="KW-1003">Cell membrane</keyword>
<evidence type="ECO:0000259" key="11">
    <source>
        <dbReference type="PROSITE" id="PS50893"/>
    </source>
</evidence>
<evidence type="ECO:0000256" key="10">
    <source>
        <dbReference type="RuleBase" id="RU367029"/>
    </source>
</evidence>
<protein>
    <recommendedName>
        <fullName evidence="10">Ribose/galactose/methyl galactoside import ATP-binding protein</fullName>
        <ecNumber evidence="10">7.5.2.11</ecNumber>
    </recommendedName>
</protein>
<dbReference type="CDD" id="cd03216">
    <property type="entry name" value="ABC_Carb_Monos_I"/>
    <property type="match status" value="1"/>
</dbReference>
<sequence>MLSPTTMAAVRKSGAVPAADYLLEVENVRKEFPGVLALDDVQFKLRRGTVHALMGENGAGKSTLMKILAGIYTPDAGSFLLKKQPIRLKSPLDALENGIAMIHQELNLMPFMTVAENIWIRREPMSRLGLVDHARMRAMTAKLFERLRIDIDPDAEVRDLSVASRQMVEIAKAVSYESDVLIMDEPTSALTEREVEHLFTIIRALRAEGIGIVYITHKMNELFEIADEFSVFRDGKFIGTHASTDVTRDDIIRMMVGREITQMFPKEEVPIGEVVLSIEKLSLDRVFDDVSFEVRAGEILGIAGLVGSGRSNVAETIFGVTPASSGTIRIRGKEVRIDTPNTAIRHGMAFLTEDRKDTGCLLSLDVLENMQVAVLQERFTKAGFVAEGALQRVCAEMSEKLRVKTPSLSEKVENLSGGNQQKVLIGRWLLTDPKILILDEPTRGIDVGAKAEIHRLVTQLARQGVAIIMISSEMPEVLGMSDRIMVMHGGRVTGFLDREEASQVKVMELAAR</sequence>
<keyword evidence="6 10" id="KW-0547">Nucleotide-binding</keyword>
<evidence type="ECO:0000256" key="5">
    <source>
        <dbReference type="ARBA" id="ARBA00022737"/>
    </source>
</evidence>
<dbReference type="InterPro" id="IPR027417">
    <property type="entry name" value="P-loop_NTPase"/>
</dbReference>
<dbReference type="InterPro" id="IPR003439">
    <property type="entry name" value="ABC_transporter-like_ATP-bd"/>
</dbReference>
<reference evidence="12 13" key="1">
    <citation type="submission" date="2022-06" db="EMBL/GenBank/DDBJ databases">
        <title>Mesorhizobium sp. strain RP14 Genome sequencing and assembly.</title>
        <authorList>
            <person name="Kim I."/>
        </authorList>
    </citation>
    <scope>NUCLEOTIDE SEQUENCE [LARGE SCALE GENOMIC DNA]</scope>
    <source>
        <strain evidence="13">RP14(2022)</strain>
    </source>
</reference>
<keyword evidence="4 10" id="KW-0762">Sugar transport</keyword>
<accession>A0ABT1C2I1</accession>
<organism evidence="12 13">
    <name type="scientific">Mesorhizobium liriopis</name>
    <dbReference type="NCBI Taxonomy" id="2953882"/>
    <lineage>
        <taxon>Bacteria</taxon>
        <taxon>Pseudomonadati</taxon>
        <taxon>Pseudomonadota</taxon>
        <taxon>Alphaproteobacteria</taxon>
        <taxon>Hyphomicrobiales</taxon>
        <taxon>Phyllobacteriaceae</taxon>
        <taxon>Mesorhizobium</taxon>
    </lineage>
</organism>
<evidence type="ECO:0000256" key="2">
    <source>
        <dbReference type="ARBA" id="ARBA00022448"/>
    </source>
</evidence>
<comment type="catalytic activity">
    <reaction evidence="10">
        <text>D-galactose(out) + ATP + H2O = D-galactose(in) + ADP + phosphate + H(+)</text>
        <dbReference type="Rhea" id="RHEA:60156"/>
        <dbReference type="ChEBI" id="CHEBI:4139"/>
        <dbReference type="ChEBI" id="CHEBI:15377"/>
        <dbReference type="ChEBI" id="CHEBI:15378"/>
        <dbReference type="ChEBI" id="CHEBI:30616"/>
        <dbReference type="ChEBI" id="CHEBI:43474"/>
        <dbReference type="ChEBI" id="CHEBI:456216"/>
        <dbReference type="EC" id="7.5.2.11"/>
    </reaction>
</comment>
<proteinExistence type="inferred from homology"/>
<dbReference type="Gene3D" id="3.40.50.300">
    <property type="entry name" value="P-loop containing nucleotide triphosphate hydrolases"/>
    <property type="match status" value="2"/>
</dbReference>
<evidence type="ECO:0000256" key="6">
    <source>
        <dbReference type="ARBA" id="ARBA00022741"/>
    </source>
</evidence>
<dbReference type="EMBL" id="JAMXQS010000002">
    <property type="protein sequence ID" value="MCO6049037.1"/>
    <property type="molecule type" value="Genomic_DNA"/>
</dbReference>
<dbReference type="SUPFAM" id="SSF52540">
    <property type="entry name" value="P-loop containing nucleoside triphosphate hydrolases"/>
    <property type="match status" value="2"/>
</dbReference>
<gene>
    <name evidence="12" type="ORF">NGM99_04430</name>
</gene>
<feature type="domain" description="ABC transporter" evidence="11">
    <location>
        <begin position="269"/>
        <end position="509"/>
    </location>
</feature>
<dbReference type="Proteomes" id="UP001205906">
    <property type="component" value="Unassembled WGS sequence"/>
</dbReference>
<keyword evidence="9 10" id="KW-0472">Membrane</keyword>
<keyword evidence="7 10" id="KW-0067">ATP-binding</keyword>
<keyword evidence="8 10" id="KW-1278">Translocase</keyword>